<keyword evidence="2" id="KW-0489">Methyltransferase</keyword>
<accession>A0A6J6W6K7</accession>
<dbReference type="EMBL" id="CAFBQF010000028">
    <property type="protein sequence ID" value="CAB5048648.1"/>
    <property type="molecule type" value="Genomic_DNA"/>
</dbReference>
<gene>
    <name evidence="5" type="ORF">UFOPK2593_00779</name>
    <name evidence="6" type="ORF">UFOPK2894_01068</name>
    <name evidence="7" type="ORF">UFOPK4295_00698</name>
</gene>
<protein>
    <submittedName>
        <fullName evidence="6">Unannotated protein</fullName>
    </submittedName>
</protein>
<dbReference type="InterPro" id="IPR029064">
    <property type="entry name" value="Ribosomal_eL30-like_sf"/>
</dbReference>
<evidence type="ECO:0000313" key="5">
    <source>
        <dbReference type="EMBL" id="CAB4703909.1"/>
    </source>
</evidence>
<evidence type="ECO:0000256" key="2">
    <source>
        <dbReference type="ARBA" id="ARBA00022603"/>
    </source>
</evidence>
<evidence type="ECO:0000313" key="7">
    <source>
        <dbReference type="EMBL" id="CAB5048648.1"/>
    </source>
</evidence>
<evidence type="ECO:0000256" key="1">
    <source>
        <dbReference type="ARBA" id="ARBA00007228"/>
    </source>
</evidence>
<feature type="domain" description="RNA 2-O ribose methyltransferase substrate binding" evidence="4">
    <location>
        <begin position="35"/>
        <end position="102"/>
    </location>
</feature>
<evidence type="ECO:0000259" key="4">
    <source>
        <dbReference type="SMART" id="SM00967"/>
    </source>
</evidence>
<dbReference type="InterPro" id="IPR001537">
    <property type="entry name" value="SpoU_MeTrfase"/>
</dbReference>
<dbReference type="InterPro" id="IPR013123">
    <property type="entry name" value="SpoU_subst-bd"/>
</dbReference>
<reference evidence="6" key="1">
    <citation type="submission" date="2020-05" db="EMBL/GenBank/DDBJ databases">
        <authorList>
            <person name="Chiriac C."/>
            <person name="Salcher M."/>
            <person name="Ghai R."/>
            <person name="Kavagutti S V."/>
        </authorList>
    </citation>
    <scope>NUCLEOTIDE SEQUENCE</scope>
</reference>
<dbReference type="InterPro" id="IPR029028">
    <property type="entry name" value="Alpha/beta_knot_MTases"/>
</dbReference>
<dbReference type="Gene3D" id="3.30.1330.30">
    <property type="match status" value="1"/>
</dbReference>
<dbReference type="GO" id="GO:0003723">
    <property type="term" value="F:RNA binding"/>
    <property type="evidence" value="ECO:0007669"/>
    <property type="project" value="InterPro"/>
</dbReference>
<dbReference type="EMBL" id="CAEZXW010000041">
    <property type="protein sequence ID" value="CAB4703909.1"/>
    <property type="molecule type" value="Genomic_DNA"/>
</dbReference>
<dbReference type="SUPFAM" id="SSF55315">
    <property type="entry name" value="L30e-like"/>
    <property type="match status" value="1"/>
</dbReference>
<sequence>MSRNVEPPTSVRSARVSAVRALAKKSERITTGQFIAEGIQSVREALTYEPGSISEIYATGAMISQHPILSGAVEIADEVLAAMCDTKSPQGVIAVCHLPNISLSSLNATQGRVAILSNVRDPGNAGTIIRSADAFDFDAVLFVEDSVDPWSPKVVRSATGSHWHLPVTYGVSLSDAISWAHSQKCEVIAADLSGEDLLSTPTRAAWLFGNEAWGLSPAELSQADRTFRIPMNGRAESLNLATAAGIVFFLASQAR</sequence>
<dbReference type="Gene3D" id="3.40.1280.10">
    <property type="match status" value="1"/>
</dbReference>
<dbReference type="CDD" id="cd18095">
    <property type="entry name" value="SpoU-like_rRNA-MTase"/>
    <property type="match status" value="1"/>
</dbReference>
<dbReference type="PANTHER" id="PTHR43191">
    <property type="entry name" value="RRNA METHYLTRANSFERASE 3"/>
    <property type="match status" value="1"/>
</dbReference>
<evidence type="ECO:0000313" key="6">
    <source>
        <dbReference type="EMBL" id="CAB4778986.1"/>
    </source>
</evidence>
<dbReference type="GO" id="GO:0008173">
    <property type="term" value="F:RNA methyltransferase activity"/>
    <property type="evidence" value="ECO:0007669"/>
    <property type="project" value="InterPro"/>
</dbReference>
<dbReference type="PANTHER" id="PTHR43191:SF2">
    <property type="entry name" value="RRNA METHYLTRANSFERASE 3, MITOCHONDRIAL"/>
    <property type="match status" value="1"/>
</dbReference>
<evidence type="ECO:0000256" key="3">
    <source>
        <dbReference type="ARBA" id="ARBA00022679"/>
    </source>
</evidence>
<dbReference type="Pfam" id="PF00588">
    <property type="entry name" value="SpoU_methylase"/>
    <property type="match status" value="1"/>
</dbReference>
<dbReference type="InterPro" id="IPR029026">
    <property type="entry name" value="tRNA_m1G_MTases_N"/>
</dbReference>
<dbReference type="Pfam" id="PF22435">
    <property type="entry name" value="MRM3-like_sub_bind"/>
    <property type="match status" value="1"/>
</dbReference>
<dbReference type="InterPro" id="IPR053888">
    <property type="entry name" value="MRM3-like_sub_bind"/>
</dbReference>
<dbReference type="SMART" id="SM00967">
    <property type="entry name" value="SpoU_sub_bind"/>
    <property type="match status" value="1"/>
</dbReference>
<dbReference type="AlphaFoldDB" id="A0A6J6W6K7"/>
<dbReference type="SUPFAM" id="SSF75217">
    <property type="entry name" value="alpha/beta knot"/>
    <property type="match status" value="1"/>
</dbReference>
<dbReference type="GO" id="GO:0005737">
    <property type="term" value="C:cytoplasm"/>
    <property type="evidence" value="ECO:0007669"/>
    <property type="project" value="UniProtKB-ARBA"/>
</dbReference>
<dbReference type="GO" id="GO:0006396">
    <property type="term" value="P:RNA processing"/>
    <property type="evidence" value="ECO:0007669"/>
    <property type="project" value="InterPro"/>
</dbReference>
<dbReference type="EMBL" id="CAEZZQ010000066">
    <property type="protein sequence ID" value="CAB4778986.1"/>
    <property type="molecule type" value="Genomic_DNA"/>
</dbReference>
<dbReference type="InterPro" id="IPR051259">
    <property type="entry name" value="rRNA_Methyltransferase"/>
</dbReference>
<dbReference type="GO" id="GO:0032259">
    <property type="term" value="P:methylation"/>
    <property type="evidence" value="ECO:0007669"/>
    <property type="project" value="UniProtKB-KW"/>
</dbReference>
<name>A0A6J6W6K7_9ZZZZ</name>
<proteinExistence type="inferred from homology"/>
<comment type="similarity">
    <text evidence="1">Belongs to the class IV-like SAM-binding methyltransferase superfamily. RNA methyltransferase TrmH family.</text>
</comment>
<organism evidence="6">
    <name type="scientific">freshwater metagenome</name>
    <dbReference type="NCBI Taxonomy" id="449393"/>
    <lineage>
        <taxon>unclassified sequences</taxon>
        <taxon>metagenomes</taxon>
        <taxon>ecological metagenomes</taxon>
    </lineage>
</organism>
<keyword evidence="3" id="KW-0808">Transferase</keyword>